<comment type="caution">
    <text evidence="11">The sequence shown here is derived from an EMBL/GenBank/DDBJ whole genome shotgun (WGS) entry which is preliminary data.</text>
</comment>
<evidence type="ECO:0000256" key="7">
    <source>
        <dbReference type="ARBA" id="ARBA00023224"/>
    </source>
</evidence>
<dbReference type="GO" id="GO:0004930">
    <property type="term" value="F:G protein-coupled receptor activity"/>
    <property type="evidence" value="ECO:0007669"/>
    <property type="project" value="UniProtKB-KW"/>
</dbReference>
<dbReference type="SUPFAM" id="SSF81321">
    <property type="entry name" value="Family A G protein-coupled receptor-like"/>
    <property type="match status" value="1"/>
</dbReference>
<dbReference type="EMBL" id="CAJOBD010001484">
    <property type="protein sequence ID" value="CAF3804124.1"/>
    <property type="molecule type" value="Genomic_DNA"/>
</dbReference>
<evidence type="ECO:0000256" key="2">
    <source>
        <dbReference type="ARBA" id="ARBA00022692"/>
    </source>
</evidence>
<comment type="similarity">
    <text evidence="8">Belongs to the G-protein coupled receptor 1 family.</text>
</comment>
<evidence type="ECO:0000256" key="8">
    <source>
        <dbReference type="RuleBase" id="RU000688"/>
    </source>
</evidence>
<dbReference type="AlphaFoldDB" id="A0A814AFJ4"/>
<evidence type="ECO:0000256" key="3">
    <source>
        <dbReference type="ARBA" id="ARBA00022989"/>
    </source>
</evidence>
<evidence type="ECO:0000256" key="9">
    <source>
        <dbReference type="SAM" id="Phobius"/>
    </source>
</evidence>
<evidence type="ECO:0000256" key="1">
    <source>
        <dbReference type="ARBA" id="ARBA00004141"/>
    </source>
</evidence>
<evidence type="ECO:0000256" key="6">
    <source>
        <dbReference type="ARBA" id="ARBA00023170"/>
    </source>
</evidence>
<name>A0A814AFJ4_9BILA</name>
<accession>A0A814AFJ4</accession>
<feature type="domain" description="G-protein coupled receptors family 1 profile" evidence="10">
    <location>
        <begin position="95"/>
        <end position="471"/>
    </location>
</feature>
<keyword evidence="6 8" id="KW-0675">Receptor</keyword>
<dbReference type="PANTHER" id="PTHR24243">
    <property type="entry name" value="G-PROTEIN COUPLED RECEPTOR"/>
    <property type="match status" value="1"/>
</dbReference>
<feature type="transmembrane region" description="Helical" evidence="9">
    <location>
        <begin position="397"/>
        <end position="422"/>
    </location>
</feature>
<dbReference type="PRINTS" id="PR00237">
    <property type="entry name" value="GPCRRHODOPSN"/>
</dbReference>
<dbReference type="EMBL" id="CAJNOT010000249">
    <property type="protein sequence ID" value="CAF0912022.1"/>
    <property type="molecule type" value="Genomic_DNA"/>
</dbReference>
<keyword evidence="2 8" id="KW-0812">Transmembrane</keyword>
<keyword evidence="3 9" id="KW-1133">Transmembrane helix</keyword>
<proteinExistence type="inferred from homology"/>
<evidence type="ECO:0000313" key="13">
    <source>
        <dbReference type="Proteomes" id="UP000663864"/>
    </source>
</evidence>
<dbReference type="InterPro" id="IPR000276">
    <property type="entry name" value="GPCR_Rhodpsn"/>
</dbReference>
<keyword evidence="5 9" id="KW-0472">Membrane</keyword>
<dbReference type="PROSITE" id="PS00237">
    <property type="entry name" value="G_PROTEIN_RECEP_F1_1"/>
    <property type="match status" value="1"/>
</dbReference>
<comment type="subcellular location">
    <subcellularLocation>
        <location evidence="1">Membrane</location>
        <topology evidence="1">Multi-pass membrane protein</topology>
    </subcellularLocation>
</comment>
<feature type="transmembrane region" description="Helical" evidence="9">
    <location>
        <begin position="199"/>
        <end position="219"/>
    </location>
</feature>
<dbReference type="Proteomes" id="UP000663864">
    <property type="component" value="Unassembled WGS sequence"/>
</dbReference>
<evidence type="ECO:0000256" key="4">
    <source>
        <dbReference type="ARBA" id="ARBA00023040"/>
    </source>
</evidence>
<dbReference type="Pfam" id="PF00001">
    <property type="entry name" value="7tm_1"/>
    <property type="match status" value="1"/>
</dbReference>
<evidence type="ECO:0000313" key="11">
    <source>
        <dbReference type="EMBL" id="CAF0912022.1"/>
    </source>
</evidence>
<protein>
    <recommendedName>
        <fullName evidence="10">G-protein coupled receptors family 1 profile domain-containing protein</fullName>
    </recommendedName>
</protein>
<dbReference type="Gene3D" id="1.20.1070.10">
    <property type="entry name" value="Rhodopsin 7-helix transmembrane proteins"/>
    <property type="match status" value="1"/>
</dbReference>
<evidence type="ECO:0000259" key="10">
    <source>
        <dbReference type="PROSITE" id="PS50262"/>
    </source>
</evidence>
<dbReference type="GO" id="GO:0005886">
    <property type="term" value="C:plasma membrane"/>
    <property type="evidence" value="ECO:0007669"/>
    <property type="project" value="TreeGrafter"/>
</dbReference>
<feature type="transmembrane region" description="Helical" evidence="9">
    <location>
        <begin position="83"/>
        <end position="105"/>
    </location>
</feature>
<keyword evidence="7 8" id="KW-0807">Transducer</keyword>
<dbReference type="Proteomes" id="UP000663836">
    <property type="component" value="Unassembled WGS sequence"/>
</dbReference>
<dbReference type="PROSITE" id="PS50262">
    <property type="entry name" value="G_PROTEIN_RECEP_F1_2"/>
    <property type="match status" value="1"/>
</dbReference>
<evidence type="ECO:0000256" key="5">
    <source>
        <dbReference type="ARBA" id="ARBA00023136"/>
    </source>
</evidence>
<dbReference type="PANTHER" id="PTHR24243:SF230">
    <property type="entry name" value="G-PROTEIN COUPLED RECEPTORS FAMILY 1 PROFILE DOMAIN-CONTAINING PROTEIN"/>
    <property type="match status" value="1"/>
</dbReference>
<gene>
    <name evidence="12" type="ORF">JBS370_LOCUS15476</name>
    <name evidence="11" type="ORF">ZHD862_LOCUS7942</name>
</gene>
<evidence type="ECO:0000313" key="12">
    <source>
        <dbReference type="EMBL" id="CAF3804124.1"/>
    </source>
</evidence>
<feature type="transmembrane region" description="Helical" evidence="9">
    <location>
        <begin position="452"/>
        <end position="474"/>
    </location>
</feature>
<organism evidence="11 13">
    <name type="scientific">Rotaria sordida</name>
    <dbReference type="NCBI Taxonomy" id="392033"/>
    <lineage>
        <taxon>Eukaryota</taxon>
        <taxon>Metazoa</taxon>
        <taxon>Spiralia</taxon>
        <taxon>Gnathifera</taxon>
        <taxon>Rotifera</taxon>
        <taxon>Eurotatoria</taxon>
        <taxon>Bdelloidea</taxon>
        <taxon>Philodinida</taxon>
        <taxon>Philodinidae</taxon>
        <taxon>Rotaria</taxon>
    </lineage>
</organism>
<feature type="transmembrane region" description="Helical" evidence="9">
    <location>
        <begin position="117"/>
        <end position="138"/>
    </location>
</feature>
<feature type="transmembrane region" description="Helical" evidence="9">
    <location>
        <begin position="266"/>
        <end position="289"/>
    </location>
</feature>
<sequence length="492" mass="57549">MDSYTLNATRILVQAILTITADDRHSSSVQSVCQYIYCSFSLNDQEDNNETCHVTATKLFLPEEVRQQKNLNFILFVKYIKLYIYPLLIFMGIFGNGLSCFIMFLNVRRNGYTANLYLALLAFVDCLFLLGSALPDWISHIDNKLDIKLLSDFCCRFVYWFGNFITHLSAGLVVSITVERFIAIQYPLIAHKIHTVKRTHMVLIILITFFFLLDSRIFILVKHLNDSIHIVLTCHNDTYITYERRDILRCSLANENYKQMWVLIDFAVYNLIPFSIIITLNCLIIRRLIDAQRLRQHMFHPKNTSTKYEEQSSNRNVSDNSQIVTEKHRRLRHFRSIPAAVLSPIISRRSTNQRSLRSTIKQSSVSIESSLETKIRSHYQYESSLIRQTTNINNMRLTILLLFVSCSFLILTLPAVVLNLLMSTKLQKTKSLTFKNYFSSTDDNLYSDINNYYTIARLLMIVNHSINFILYFVVGKRFRRDLKNLCLKYCRR</sequence>
<dbReference type="InterPro" id="IPR017452">
    <property type="entry name" value="GPCR_Rhodpsn_7TM"/>
</dbReference>
<keyword evidence="4 8" id="KW-0297">G-protein coupled receptor</keyword>
<reference evidence="11" key="1">
    <citation type="submission" date="2021-02" db="EMBL/GenBank/DDBJ databases">
        <authorList>
            <person name="Nowell W R."/>
        </authorList>
    </citation>
    <scope>NUCLEOTIDE SEQUENCE</scope>
</reference>
<feature type="transmembrane region" description="Helical" evidence="9">
    <location>
        <begin position="158"/>
        <end position="178"/>
    </location>
</feature>